<dbReference type="Pfam" id="PF09430">
    <property type="entry name" value="EMC7_beta-sandw"/>
    <property type="match status" value="1"/>
</dbReference>
<dbReference type="InterPro" id="IPR039163">
    <property type="entry name" value="EMC7"/>
</dbReference>
<feature type="compositionally biased region" description="Polar residues" evidence="6">
    <location>
        <begin position="194"/>
        <end position="208"/>
    </location>
</feature>
<gene>
    <name evidence="10" type="ORF">JMJ35_009171</name>
</gene>
<evidence type="ECO:0000313" key="11">
    <source>
        <dbReference type="Proteomes" id="UP001166286"/>
    </source>
</evidence>
<reference evidence="10" key="1">
    <citation type="submission" date="2023-03" db="EMBL/GenBank/DDBJ databases">
        <title>Complete genome of Cladonia borealis.</title>
        <authorList>
            <person name="Park H."/>
        </authorList>
    </citation>
    <scope>NUCLEOTIDE SEQUENCE</scope>
    <source>
        <strain evidence="10">ANT050790</strain>
    </source>
</reference>
<evidence type="ECO:0000256" key="3">
    <source>
        <dbReference type="ARBA" id="ARBA00022729"/>
    </source>
</evidence>
<evidence type="ECO:0000256" key="7">
    <source>
        <dbReference type="SAM" id="Phobius"/>
    </source>
</evidence>
<feature type="chain" id="PRO_5041320457" description="ER membrane protein complex subunit 7 beta-sandwich domain-containing protein" evidence="8">
    <location>
        <begin position="23"/>
        <end position="246"/>
    </location>
</feature>
<evidence type="ECO:0000313" key="10">
    <source>
        <dbReference type="EMBL" id="KAK0508087.1"/>
    </source>
</evidence>
<evidence type="ECO:0000256" key="2">
    <source>
        <dbReference type="ARBA" id="ARBA00022692"/>
    </source>
</evidence>
<keyword evidence="3 8" id="KW-0732">Signal</keyword>
<keyword evidence="4 7" id="KW-1133">Transmembrane helix</keyword>
<proteinExistence type="predicted"/>
<evidence type="ECO:0000256" key="4">
    <source>
        <dbReference type="ARBA" id="ARBA00022989"/>
    </source>
</evidence>
<protein>
    <recommendedName>
        <fullName evidence="9">ER membrane protein complex subunit 7 beta-sandwich domain-containing protein</fullName>
    </recommendedName>
</protein>
<comment type="caution">
    <text evidence="10">The sequence shown here is derived from an EMBL/GenBank/DDBJ whole genome shotgun (WGS) entry which is preliminary data.</text>
</comment>
<dbReference type="Proteomes" id="UP001166286">
    <property type="component" value="Unassembled WGS sequence"/>
</dbReference>
<evidence type="ECO:0000256" key="1">
    <source>
        <dbReference type="ARBA" id="ARBA00004167"/>
    </source>
</evidence>
<accession>A0AA39QRZ3</accession>
<keyword evidence="2 7" id="KW-0812">Transmembrane</keyword>
<keyword evidence="11" id="KW-1185">Reference proteome</keyword>
<dbReference type="EMBL" id="JAFEKC020000021">
    <property type="protein sequence ID" value="KAK0508087.1"/>
    <property type="molecule type" value="Genomic_DNA"/>
</dbReference>
<dbReference type="PANTHER" id="PTHR13605:SF4">
    <property type="entry name" value="ER MEMBRANE PROTEIN COMPLEX SUBUNIT 7"/>
    <property type="match status" value="1"/>
</dbReference>
<dbReference type="PANTHER" id="PTHR13605">
    <property type="entry name" value="ER MEMBRANE PROTEIN COMPLEX SUBUNIT 7"/>
    <property type="match status" value="1"/>
</dbReference>
<dbReference type="GO" id="GO:0072546">
    <property type="term" value="C:EMC complex"/>
    <property type="evidence" value="ECO:0007669"/>
    <property type="project" value="TreeGrafter"/>
</dbReference>
<evidence type="ECO:0000256" key="6">
    <source>
        <dbReference type="SAM" id="MobiDB-lite"/>
    </source>
</evidence>
<feature type="domain" description="ER membrane protein complex subunit 7 beta-sandwich" evidence="9">
    <location>
        <begin position="35"/>
        <end position="162"/>
    </location>
</feature>
<evidence type="ECO:0000256" key="5">
    <source>
        <dbReference type="ARBA" id="ARBA00023136"/>
    </source>
</evidence>
<sequence length="246" mass="26845">MPPFLSLLFLLPLLALTTFVSALTLTLQVPTHIPALPSTTTAYLRTSGLILKAPVTRKNIFVFRNITRAEAGSYLLDIVCKDYDFLGYGVDVVVDKKGDGEEVDRPVVVEVYRVGRGGMEMGERVRVGEGGVEVRVLRAREYYEARSGFSPLSLLKNPMILMAIVGLAFVFGMPYLLENMDPEMKAEFEEQQKKSILSGGTSTPNPLQNFDMAAWMAGKTAGSAEQSQDEGTGTGSSSGPRARRRG</sequence>
<feature type="signal peptide" evidence="8">
    <location>
        <begin position="1"/>
        <end position="22"/>
    </location>
</feature>
<name>A0AA39QRZ3_9LECA</name>
<evidence type="ECO:0000256" key="8">
    <source>
        <dbReference type="SAM" id="SignalP"/>
    </source>
</evidence>
<comment type="subcellular location">
    <subcellularLocation>
        <location evidence="1">Membrane</location>
        <topology evidence="1">Single-pass membrane protein</topology>
    </subcellularLocation>
</comment>
<feature type="transmembrane region" description="Helical" evidence="7">
    <location>
        <begin position="159"/>
        <end position="177"/>
    </location>
</feature>
<organism evidence="10 11">
    <name type="scientific">Cladonia borealis</name>
    <dbReference type="NCBI Taxonomy" id="184061"/>
    <lineage>
        <taxon>Eukaryota</taxon>
        <taxon>Fungi</taxon>
        <taxon>Dikarya</taxon>
        <taxon>Ascomycota</taxon>
        <taxon>Pezizomycotina</taxon>
        <taxon>Lecanoromycetes</taxon>
        <taxon>OSLEUM clade</taxon>
        <taxon>Lecanoromycetidae</taxon>
        <taxon>Lecanorales</taxon>
        <taxon>Lecanorineae</taxon>
        <taxon>Cladoniaceae</taxon>
        <taxon>Cladonia</taxon>
    </lineage>
</organism>
<keyword evidence="5 7" id="KW-0472">Membrane</keyword>
<feature type="region of interest" description="Disordered" evidence="6">
    <location>
        <begin position="187"/>
        <end position="246"/>
    </location>
</feature>
<dbReference type="AlphaFoldDB" id="A0AA39QRZ3"/>
<dbReference type="InterPro" id="IPR019008">
    <property type="entry name" value="Beta_sandwich_EMC7"/>
</dbReference>
<evidence type="ECO:0000259" key="9">
    <source>
        <dbReference type="Pfam" id="PF09430"/>
    </source>
</evidence>